<feature type="region of interest" description="Disordered" evidence="1">
    <location>
        <begin position="374"/>
        <end position="397"/>
    </location>
</feature>
<dbReference type="InterPro" id="IPR011022">
    <property type="entry name" value="Arrestin_C-like"/>
</dbReference>
<feature type="compositionally biased region" description="Polar residues" evidence="1">
    <location>
        <begin position="723"/>
        <end position="737"/>
    </location>
</feature>
<feature type="compositionally biased region" description="Low complexity" evidence="1">
    <location>
        <begin position="337"/>
        <end position="346"/>
    </location>
</feature>
<dbReference type="GO" id="GO:0005829">
    <property type="term" value="C:cytosol"/>
    <property type="evidence" value="ECO:0007669"/>
    <property type="project" value="TreeGrafter"/>
</dbReference>
<dbReference type="PANTHER" id="PTHR11188">
    <property type="entry name" value="ARRESTIN DOMAIN CONTAINING PROTEIN"/>
    <property type="match status" value="1"/>
</dbReference>
<dbReference type="AlphaFoldDB" id="A0A5C3QYD7"/>
<dbReference type="EMBL" id="ML178814">
    <property type="protein sequence ID" value="TFL07015.1"/>
    <property type="molecule type" value="Genomic_DNA"/>
</dbReference>
<protein>
    <recommendedName>
        <fullName evidence="2">Arrestin C-terminal-like domain-containing protein</fullName>
    </recommendedName>
</protein>
<dbReference type="GO" id="GO:0030674">
    <property type="term" value="F:protein-macromolecule adaptor activity"/>
    <property type="evidence" value="ECO:0007669"/>
    <property type="project" value="TreeGrafter"/>
</dbReference>
<dbReference type="InterPro" id="IPR050357">
    <property type="entry name" value="Arrestin_domain-protein"/>
</dbReference>
<feature type="compositionally biased region" description="Basic and acidic residues" evidence="1">
    <location>
        <begin position="320"/>
        <end position="336"/>
    </location>
</feature>
<feature type="compositionally biased region" description="Polar residues" evidence="1">
    <location>
        <begin position="700"/>
        <end position="714"/>
    </location>
</feature>
<feature type="domain" description="Arrestin C-terminal-like" evidence="2">
    <location>
        <begin position="483"/>
        <end position="672"/>
    </location>
</feature>
<accession>A0A5C3QYD7</accession>
<dbReference type="InterPro" id="IPR014756">
    <property type="entry name" value="Ig_E-set"/>
</dbReference>
<feature type="compositionally biased region" description="Basic and acidic residues" evidence="1">
    <location>
        <begin position="121"/>
        <end position="136"/>
    </location>
</feature>
<dbReference type="SMART" id="SM01017">
    <property type="entry name" value="Arrestin_C"/>
    <property type="match status" value="1"/>
</dbReference>
<organism evidence="3 4">
    <name type="scientific">Pterulicium gracile</name>
    <dbReference type="NCBI Taxonomy" id="1884261"/>
    <lineage>
        <taxon>Eukaryota</taxon>
        <taxon>Fungi</taxon>
        <taxon>Dikarya</taxon>
        <taxon>Basidiomycota</taxon>
        <taxon>Agaricomycotina</taxon>
        <taxon>Agaricomycetes</taxon>
        <taxon>Agaricomycetidae</taxon>
        <taxon>Agaricales</taxon>
        <taxon>Pleurotineae</taxon>
        <taxon>Pterulaceae</taxon>
        <taxon>Pterulicium</taxon>
    </lineage>
</organism>
<feature type="compositionally biased region" description="Low complexity" evidence="1">
    <location>
        <begin position="223"/>
        <end position="235"/>
    </location>
</feature>
<dbReference type="PANTHER" id="PTHR11188:SF17">
    <property type="entry name" value="FI21816P1"/>
    <property type="match status" value="1"/>
</dbReference>
<sequence>MPLLDTASTSYVSIRLAEPVVFIRNDVASSSRLESNARTSIVRGLLTVHFVKPTRVASIDVELSAKTSNAWPEDVGSRRVDVTEEHEVYSASTTYFQAGAPSRRHVSLGPGILPHEDDTEWDHTGPSRNSLDDHSHSSHIRPSTRRFSSSGHTAAAPLSVSLAPPGVAEPSPPYTPTDNDDVRRHRPILHPISTGAATNAPETPASALQDFRSALLDHRNATSSHALALSPSSPSRVHREAPRRPSMEDVPEDDQPQFNSPSTPSSTHSHDHLSVVHGQGVLSHSHGQPPSPVLERGRKSRRFSFASALLDAVRSRSPKHKDEHRGRGHSKQRDASRGSNASGSRNRSPEGIVPASATRSTFSRISDMLKLDGDHLSSHHTHHHHLPSDRGRQLPEYSSESGEKWKLFKKGTYTFPISFAIPAGSPPTLKCPYGSVTWELKASVHRPGAFKSKFTAARNLTVVAYPPEDITEETENIIVERQWTDQLQYMIAISGKSFYIGGTIPVSFSFMPMSKMKIHRVSVLLEETIEYHTMMKRVARTAPVSRTLLLSLRNSDGAPILPLQSDDVDAFERSPFSAVSPPTSSMTRSELAASFMGPGPWTFHHDLELNASCRELHYSNKNWKSNVSVSHALKIVVRVERGDDSMVDSSTGKRKMFDIVVQAPVHILSCRCNPKWTTLPRYSEHFSDELDASGDGCPCQQETSNVATTSSQPTFHRAPSHADSVSSVESTNAARGELSPTTLRSALLAQNTQFERLVSGMESEFGEAPPSYESVTLTRREVVAC</sequence>
<dbReference type="GO" id="GO:0070086">
    <property type="term" value="P:ubiquitin-dependent endocytosis"/>
    <property type="evidence" value="ECO:0007669"/>
    <property type="project" value="TreeGrafter"/>
</dbReference>
<evidence type="ECO:0000256" key="1">
    <source>
        <dbReference type="SAM" id="MobiDB-lite"/>
    </source>
</evidence>
<dbReference type="Pfam" id="PF00339">
    <property type="entry name" value="Arrestin_N"/>
    <property type="match status" value="1"/>
</dbReference>
<dbReference type="InterPro" id="IPR011021">
    <property type="entry name" value="Arrestin-like_N"/>
</dbReference>
<name>A0A5C3QYD7_9AGAR</name>
<feature type="region of interest" description="Disordered" evidence="1">
    <location>
        <begin position="693"/>
        <end position="737"/>
    </location>
</feature>
<dbReference type="SUPFAM" id="SSF81296">
    <property type="entry name" value="E set domains"/>
    <property type="match status" value="1"/>
</dbReference>
<feature type="region of interest" description="Disordered" evidence="1">
    <location>
        <begin position="309"/>
        <end position="359"/>
    </location>
</feature>
<dbReference type="OrthoDB" id="2238745at2759"/>
<dbReference type="Proteomes" id="UP000305067">
    <property type="component" value="Unassembled WGS sequence"/>
</dbReference>
<proteinExistence type="predicted"/>
<reference evidence="3 4" key="1">
    <citation type="journal article" date="2019" name="Nat. Ecol. Evol.">
        <title>Megaphylogeny resolves global patterns of mushroom evolution.</title>
        <authorList>
            <person name="Varga T."/>
            <person name="Krizsan K."/>
            <person name="Foldi C."/>
            <person name="Dima B."/>
            <person name="Sanchez-Garcia M."/>
            <person name="Sanchez-Ramirez S."/>
            <person name="Szollosi G.J."/>
            <person name="Szarkandi J.G."/>
            <person name="Papp V."/>
            <person name="Albert L."/>
            <person name="Andreopoulos W."/>
            <person name="Angelini C."/>
            <person name="Antonin V."/>
            <person name="Barry K.W."/>
            <person name="Bougher N.L."/>
            <person name="Buchanan P."/>
            <person name="Buyck B."/>
            <person name="Bense V."/>
            <person name="Catcheside P."/>
            <person name="Chovatia M."/>
            <person name="Cooper J."/>
            <person name="Damon W."/>
            <person name="Desjardin D."/>
            <person name="Finy P."/>
            <person name="Geml J."/>
            <person name="Haridas S."/>
            <person name="Hughes K."/>
            <person name="Justo A."/>
            <person name="Karasinski D."/>
            <person name="Kautmanova I."/>
            <person name="Kiss B."/>
            <person name="Kocsube S."/>
            <person name="Kotiranta H."/>
            <person name="LaButti K.M."/>
            <person name="Lechner B.E."/>
            <person name="Liimatainen K."/>
            <person name="Lipzen A."/>
            <person name="Lukacs Z."/>
            <person name="Mihaltcheva S."/>
            <person name="Morgado L.N."/>
            <person name="Niskanen T."/>
            <person name="Noordeloos M.E."/>
            <person name="Ohm R.A."/>
            <person name="Ortiz-Santana B."/>
            <person name="Ovrebo C."/>
            <person name="Racz N."/>
            <person name="Riley R."/>
            <person name="Savchenko A."/>
            <person name="Shiryaev A."/>
            <person name="Soop K."/>
            <person name="Spirin V."/>
            <person name="Szebenyi C."/>
            <person name="Tomsovsky M."/>
            <person name="Tulloss R.E."/>
            <person name="Uehling J."/>
            <person name="Grigoriev I.V."/>
            <person name="Vagvolgyi C."/>
            <person name="Papp T."/>
            <person name="Martin F.M."/>
            <person name="Miettinen O."/>
            <person name="Hibbett D.S."/>
            <person name="Nagy L.G."/>
        </authorList>
    </citation>
    <scope>NUCLEOTIDE SEQUENCE [LARGE SCALE GENOMIC DNA]</scope>
    <source>
        <strain evidence="3 4">CBS 309.79</strain>
    </source>
</reference>
<feature type="region of interest" description="Disordered" evidence="1">
    <location>
        <begin position="101"/>
        <end position="184"/>
    </location>
</feature>
<feature type="compositionally biased region" description="Low complexity" evidence="1">
    <location>
        <begin position="154"/>
        <end position="165"/>
    </location>
</feature>
<dbReference type="Pfam" id="PF02752">
    <property type="entry name" value="Arrestin_C"/>
    <property type="match status" value="1"/>
</dbReference>
<evidence type="ECO:0000313" key="3">
    <source>
        <dbReference type="EMBL" id="TFL07015.1"/>
    </source>
</evidence>
<feature type="compositionally biased region" description="Basic and acidic residues" evidence="1">
    <location>
        <begin position="237"/>
        <end position="247"/>
    </location>
</feature>
<dbReference type="Gene3D" id="2.60.40.640">
    <property type="match status" value="1"/>
</dbReference>
<evidence type="ECO:0000259" key="2">
    <source>
        <dbReference type="SMART" id="SM01017"/>
    </source>
</evidence>
<gene>
    <name evidence="3" type="ORF">BDV98DRAFT_587543</name>
</gene>
<dbReference type="InterPro" id="IPR014752">
    <property type="entry name" value="Arrestin-like_C"/>
</dbReference>
<dbReference type="GO" id="GO:0005886">
    <property type="term" value="C:plasma membrane"/>
    <property type="evidence" value="ECO:0007669"/>
    <property type="project" value="TreeGrafter"/>
</dbReference>
<dbReference type="GO" id="GO:0031625">
    <property type="term" value="F:ubiquitin protein ligase binding"/>
    <property type="evidence" value="ECO:0007669"/>
    <property type="project" value="TreeGrafter"/>
</dbReference>
<dbReference type="STRING" id="1884261.A0A5C3QYD7"/>
<feature type="region of interest" description="Disordered" evidence="1">
    <location>
        <begin position="222"/>
        <end position="272"/>
    </location>
</feature>
<keyword evidence="4" id="KW-1185">Reference proteome</keyword>
<evidence type="ECO:0000313" key="4">
    <source>
        <dbReference type="Proteomes" id="UP000305067"/>
    </source>
</evidence>